<accession>A0A4Q1SJ43</accession>
<dbReference type="Proteomes" id="UP000290253">
    <property type="component" value="Unassembled WGS sequence"/>
</dbReference>
<dbReference type="RefSeq" id="WP_129207222.1">
    <property type="nucleotide sequence ID" value="NZ_BMGU01000001.1"/>
</dbReference>
<evidence type="ECO:0000313" key="2">
    <source>
        <dbReference type="Proteomes" id="UP000290253"/>
    </source>
</evidence>
<protein>
    <submittedName>
        <fullName evidence="1">Uncharacterized protein</fullName>
    </submittedName>
</protein>
<dbReference type="AlphaFoldDB" id="A0A4Q1SJ43"/>
<reference evidence="1 2" key="1">
    <citation type="journal article" date="2016" name="Int. J. Syst. Evol. Microbiol.">
        <title>Acidipila dinghuensis sp. nov., an acidobacterium isolated from forest soil.</title>
        <authorList>
            <person name="Jiang Y.W."/>
            <person name="Wang J."/>
            <person name="Chen M.H."/>
            <person name="Lv Y.Y."/>
            <person name="Qiu L.H."/>
        </authorList>
    </citation>
    <scope>NUCLEOTIDE SEQUENCE [LARGE SCALE GENOMIC DNA]</scope>
    <source>
        <strain evidence="1 2">DHOF10</strain>
    </source>
</reference>
<organism evidence="1 2">
    <name type="scientific">Silvibacterium dinghuense</name>
    <dbReference type="NCBI Taxonomy" id="1560006"/>
    <lineage>
        <taxon>Bacteria</taxon>
        <taxon>Pseudomonadati</taxon>
        <taxon>Acidobacteriota</taxon>
        <taxon>Terriglobia</taxon>
        <taxon>Terriglobales</taxon>
        <taxon>Acidobacteriaceae</taxon>
        <taxon>Silvibacterium</taxon>
    </lineage>
</organism>
<keyword evidence="2" id="KW-1185">Reference proteome</keyword>
<evidence type="ECO:0000313" key="1">
    <source>
        <dbReference type="EMBL" id="RXS97443.1"/>
    </source>
</evidence>
<dbReference type="OrthoDB" id="117226at2"/>
<proteinExistence type="predicted"/>
<gene>
    <name evidence="1" type="ORF">ESZ00_05975</name>
</gene>
<sequence length="167" mass="18983">MPLVKVVRKGVTPSVRKVPTSTAAAMLPMTLERVGGEVSSENEELVKVEDLTDAFRKFEPKLEFTGTAGPEETAFRAEVQFRSLKDFDPENLQKRQEVRDDEGNVTYLRNDIADLKANIDLLYRLKDRWKLPAVRRAWTNPAQRAEIVNALTKLRTELERVAAEGKE</sequence>
<comment type="caution">
    <text evidence="1">The sequence shown here is derived from an EMBL/GenBank/DDBJ whole genome shotgun (WGS) entry which is preliminary data.</text>
</comment>
<dbReference type="EMBL" id="SDMK01000001">
    <property type="protein sequence ID" value="RXS97443.1"/>
    <property type="molecule type" value="Genomic_DNA"/>
</dbReference>
<name>A0A4Q1SJ43_9BACT</name>